<dbReference type="EMBL" id="GGEC01079366">
    <property type="protein sequence ID" value="MBX59850.1"/>
    <property type="molecule type" value="Transcribed_RNA"/>
</dbReference>
<protein>
    <submittedName>
        <fullName evidence="1">Uncharacterized protein</fullName>
    </submittedName>
</protein>
<organism evidence="1">
    <name type="scientific">Rhizophora mucronata</name>
    <name type="common">Asiatic mangrove</name>
    <dbReference type="NCBI Taxonomy" id="61149"/>
    <lineage>
        <taxon>Eukaryota</taxon>
        <taxon>Viridiplantae</taxon>
        <taxon>Streptophyta</taxon>
        <taxon>Embryophyta</taxon>
        <taxon>Tracheophyta</taxon>
        <taxon>Spermatophyta</taxon>
        <taxon>Magnoliopsida</taxon>
        <taxon>eudicotyledons</taxon>
        <taxon>Gunneridae</taxon>
        <taxon>Pentapetalae</taxon>
        <taxon>rosids</taxon>
        <taxon>fabids</taxon>
        <taxon>Malpighiales</taxon>
        <taxon>Rhizophoraceae</taxon>
        <taxon>Rhizophora</taxon>
    </lineage>
</organism>
<proteinExistence type="predicted"/>
<accession>A0A2P2PYR2</accession>
<reference evidence="1" key="1">
    <citation type="submission" date="2018-02" db="EMBL/GenBank/DDBJ databases">
        <title>Rhizophora mucronata_Transcriptome.</title>
        <authorList>
            <person name="Meera S.P."/>
            <person name="Sreeshan A."/>
            <person name="Augustine A."/>
        </authorList>
    </citation>
    <scope>NUCLEOTIDE SEQUENCE</scope>
    <source>
        <tissue evidence="1">Leaf</tissue>
    </source>
</reference>
<name>A0A2P2PYR2_RHIMU</name>
<evidence type="ECO:0000313" key="1">
    <source>
        <dbReference type="EMBL" id="MBX59850.1"/>
    </source>
</evidence>
<sequence length="13" mass="1532">MIFTPLDQLLDLL</sequence>